<dbReference type="Proteomes" id="UP000007879">
    <property type="component" value="Unassembled WGS sequence"/>
</dbReference>
<dbReference type="InterPro" id="IPR036770">
    <property type="entry name" value="Ankyrin_rpt-contain_sf"/>
</dbReference>
<protein>
    <recommendedName>
        <fullName evidence="1">phospholipase A2</fullName>
        <ecNumber evidence="1">3.1.1.4</ecNumber>
    </recommendedName>
</protein>
<feature type="active site" description="Nucleophile" evidence="8">
    <location>
        <position position="429"/>
    </location>
</feature>
<keyword evidence="8" id="KW-0442">Lipid degradation</keyword>
<dbReference type="Pfam" id="PF01734">
    <property type="entry name" value="Patatin"/>
    <property type="match status" value="1"/>
</dbReference>
<name>A0A1X7UBE1_AMPQE</name>
<evidence type="ECO:0000256" key="2">
    <source>
        <dbReference type="ARBA" id="ARBA00022737"/>
    </source>
</evidence>
<dbReference type="SUPFAM" id="SSF52151">
    <property type="entry name" value="FabD/lysophospholipase-like"/>
    <property type="match status" value="1"/>
</dbReference>
<organism evidence="10">
    <name type="scientific">Amphimedon queenslandica</name>
    <name type="common">Sponge</name>
    <dbReference type="NCBI Taxonomy" id="400682"/>
    <lineage>
        <taxon>Eukaryota</taxon>
        <taxon>Metazoa</taxon>
        <taxon>Porifera</taxon>
        <taxon>Demospongiae</taxon>
        <taxon>Heteroscleromorpha</taxon>
        <taxon>Haplosclerida</taxon>
        <taxon>Niphatidae</taxon>
        <taxon>Amphimedon</taxon>
    </lineage>
</organism>
<dbReference type="PROSITE" id="PS51635">
    <property type="entry name" value="PNPLA"/>
    <property type="match status" value="1"/>
</dbReference>
<evidence type="ECO:0000259" key="9">
    <source>
        <dbReference type="PROSITE" id="PS51635"/>
    </source>
</evidence>
<dbReference type="InterPro" id="IPR016035">
    <property type="entry name" value="Acyl_Trfase/lysoPLipase"/>
</dbReference>
<comment type="caution">
    <text evidence="8">Lacks conserved residue(s) required for the propagation of feature annotation.</text>
</comment>
<evidence type="ECO:0000256" key="6">
    <source>
        <dbReference type="ARBA" id="ARBA00023422"/>
    </source>
</evidence>
<evidence type="ECO:0000256" key="4">
    <source>
        <dbReference type="ARBA" id="ARBA00023043"/>
    </source>
</evidence>
<comment type="catalytic activity">
    <reaction evidence="6">
        <text>a 1,2-diacyl-sn-glycero-3-phosphocholine + H2O = a 1-acyl-sn-glycero-3-phosphocholine + a fatty acid + H(+)</text>
        <dbReference type="Rhea" id="RHEA:15801"/>
        <dbReference type="ChEBI" id="CHEBI:15377"/>
        <dbReference type="ChEBI" id="CHEBI:15378"/>
        <dbReference type="ChEBI" id="CHEBI:28868"/>
        <dbReference type="ChEBI" id="CHEBI:57643"/>
        <dbReference type="ChEBI" id="CHEBI:58168"/>
        <dbReference type="EC" id="3.1.1.4"/>
    </reaction>
    <physiologicalReaction direction="left-to-right" evidence="6">
        <dbReference type="Rhea" id="RHEA:15802"/>
    </physiologicalReaction>
</comment>
<evidence type="ECO:0000256" key="8">
    <source>
        <dbReference type="PROSITE-ProRule" id="PRU01161"/>
    </source>
</evidence>
<evidence type="ECO:0000313" key="11">
    <source>
        <dbReference type="Proteomes" id="UP000007879"/>
    </source>
</evidence>
<dbReference type="PANTHER" id="PTHR24139:SF34">
    <property type="entry name" value="85_88 KDA CALCIUM-INDEPENDENT PHOSPHOLIPASE A2"/>
    <property type="match status" value="1"/>
</dbReference>
<evidence type="ECO:0000313" key="10">
    <source>
        <dbReference type="EnsemblMetazoa" id="Aqu2.1.24781_001"/>
    </source>
</evidence>
<feature type="short sequence motif" description="DGA/G" evidence="8">
    <location>
        <begin position="553"/>
        <end position="555"/>
    </location>
</feature>
<evidence type="ECO:0000256" key="1">
    <source>
        <dbReference type="ARBA" id="ARBA00013278"/>
    </source>
</evidence>
<accession>A0A1X7UBE1</accession>
<dbReference type="InParanoid" id="A0A1X7UBE1"/>
<dbReference type="EnsemblMetazoa" id="Aqu2.1.24781_001">
    <property type="protein sequence ID" value="Aqu2.1.24781_001"/>
    <property type="gene ID" value="Aqu2.1.24781"/>
</dbReference>
<dbReference type="Pfam" id="PF12796">
    <property type="entry name" value="Ank_2"/>
    <property type="match status" value="1"/>
</dbReference>
<dbReference type="GO" id="GO:0052816">
    <property type="term" value="F:long-chain fatty acyl-CoA hydrolase activity"/>
    <property type="evidence" value="ECO:0007669"/>
    <property type="project" value="TreeGrafter"/>
</dbReference>
<evidence type="ECO:0000256" key="5">
    <source>
        <dbReference type="ARBA" id="ARBA00023098"/>
    </source>
</evidence>
<dbReference type="SMART" id="SM00248">
    <property type="entry name" value="ANK"/>
    <property type="match status" value="3"/>
</dbReference>
<feature type="domain" description="PNPLA" evidence="9">
    <location>
        <begin position="384"/>
        <end position="566"/>
    </location>
</feature>
<evidence type="ECO:0000256" key="3">
    <source>
        <dbReference type="ARBA" id="ARBA00022801"/>
    </source>
</evidence>
<dbReference type="AlphaFoldDB" id="A0A1X7UBE1"/>
<dbReference type="PROSITE" id="PS50088">
    <property type="entry name" value="ANK_REPEAT"/>
    <property type="match status" value="1"/>
</dbReference>
<sequence length="705" mass="76921">MLRLAKSLEGFLKLSQSSSGPHFTVCELASNISFPYSSRSYYYQYSNDLGTDVKSKISIVHSSSLPENSFSSQGSVWSPFSKRLPKEKCVVLQQEDRGKESSFLLAECQDETEALEAMSAIDETLSPFLNEGTIYFSKKLLESLILPEPLPVDELRTHLVELMEHQSGAYSHWFKVAQALSKIPAHSTASFNKSFVTPADLCMATSAGSQADECNIRDHGTPAQDTKVPLFLKMMSYDAESISEEFFTPCAQTGDVFTFSDTPNVSQNPLLYSISKGYAKSSLHLLLGGVDPNDADMDGNTPLHLAAAAGNLLLVQLLITFEADPRLANRNGETPLNVALDAGAYDCALIIEEVARLLNARDDLMASNQTTKSSHSNDSSPFLLTLDGGGVRAIMEIQVLLAIEKQMKKISPLHASSILKSFDYIAGTSGGAYVMFITVFGKKSLTDARSLVFSALNQISEGTSPETDRAAALEGMLQDMLGTETLMSDVQSPRVMATATLADRSPCKLHLLTNYGSSRDGQLGPDKRKAWEAARITSAVPIYFGSFKGKFLDGGVMCNNPTLDAITEIIDQEKSEGTNRRPGLVLSLGSGVSEARAISNVDVQLPSWSLSSLLKLPQSLRGLKNLGEIVLNQLTSSDGQDVERCRSLCHQMGTQYYRLSPPVQDFIHLKESDTNKMIGILFDAQMHVLRESETIYKIAESLVCK</sequence>
<dbReference type="InterPro" id="IPR002641">
    <property type="entry name" value="PNPLA_dom"/>
</dbReference>
<feature type="short sequence motif" description="GXSXG" evidence="8">
    <location>
        <begin position="427"/>
        <end position="431"/>
    </location>
</feature>
<reference evidence="11" key="1">
    <citation type="journal article" date="2010" name="Nature">
        <title>The Amphimedon queenslandica genome and the evolution of animal complexity.</title>
        <authorList>
            <person name="Srivastava M."/>
            <person name="Simakov O."/>
            <person name="Chapman J."/>
            <person name="Fahey B."/>
            <person name="Gauthier M.E."/>
            <person name="Mitros T."/>
            <person name="Richards G.S."/>
            <person name="Conaco C."/>
            <person name="Dacre M."/>
            <person name="Hellsten U."/>
            <person name="Larroux C."/>
            <person name="Putnam N.H."/>
            <person name="Stanke M."/>
            <person name="Adamska M."/>
            <person name="Darling A."/>
            <person name="Degnan S.M."/>
            <person name="Oakley T.H."/>
            <person name="Plachetzki D.C."/>
            <person name="Zhai Y."/>
            <person name="Adamski M."/>
            <person name="Calcino A."/>
            <person name="Cummins S.F."/>
            <person name="Goodstein D.M."/>
            <person name="Harris C."/>
            <person name="Jackson D.J."/>
            <person name="Leys S.P."/>
            <person name="Shu S."/>
            <person name="Woodcroft B.J."/>
            <person name="Vervoort M."/>
            <person name="Kosik K.S."/>
            <person name="Manning G."/>
            <person name="Degnan B.M."/>
            <person name="Rokhsar D.S."/>
        </authorList>
    </citation>
    <scope>NUCLEOTIDE SEQUENCE [LARGE SCALE GENOMIC DNA]</scope>
</reference>
<keyword evidence="2" id="KW-0677">Repeat</keyword>
<gene>
    <name evidence="10" type="primary">105313690</name>
</gene>
<dbReference type="PROSITE" id="PS50297">
    <property type="entry name" value="ANK_REP_REGION"/>
    <property type="match status" value="1"/>
</dbReference>
<dbReference type="EnsemblMetazoa" id="XM_011407327.2">
    <property type="protein sequence ID" value="XP_011405629.2"/>
    <property type="gene ID" value="LOC105313690"/>
</dbReference>
<dbReference type="PANTHER" id="PTHR24139">
    <property type="entry name" value="CALCIUM-INDEPENDENT PHOSPHOLIPASE A2"/>
    <property type="match status" value="1"/>
</dbReference>
<keyword evidence="5 8" id="KW-0443">Lipid metabolism</keyword>
<evidence type="ECO:0000256" key="7">
    <source>
        <dbReference type="PROSITE-ProRule" id="PRU00023"/>
    </source>
</evidence>
<dbReference type="Gene3D" id="1.25.40.20">
    <property type="entry name" value="Ankyrin repeat-containing domain"/>
    <property type="match status" value="1"/>
</dbReference>
<dbReference type="SUPFAM" id="SSF48403">
    <property type="entry name" value="Ankyrin repeat"/>
    <property type="match status" value="1"/>
</dbReference>
<dbReference type="OrthoDB" id="10021675at2759"/>
<dbReference type="eggNOG" id="KOG0513">
    <property type="taxonomic scope" value="Eukaryota"/>
</dbReference>
<keyword evidence="4 7" id="KW-0040">ANK repeat</keyword>
<dbReference type="EC" id="3.1.1.4" evidence="1"/>
<reference evidence="10" key="2">
    <citation type="submission" date="2017-05" db="UniProtKB">
        <authorList>
            <consortium name="EnsemblMetazoa"/>
        </authorList>
    </citation>
    <scope>IDENTIFICATION</scope>
</reference>
<dbReference type="GO" id="GO:0005739">
    <property type="term" value="C:mitochondrion"/>
    <property type="evidence" value="ECO:0007669"/>
    <property type="project" value="TreeGrafter"/>
</dbReference>
<dbReference type="InterPro" id="IPR047148">
    <property type="entry name" value="PLPL9"/>
</dbReference>
<feature type="repeat" description="ANK" evidence="7">
    <location>
        <begin position="298"/>
        <end position="330"/>
    </location>
</feature>
<keyword evidence="3 8" id="KW-0378">Hydrolase</keyword>
<dbReference type="GO" id="GO:2000304">
    <property type="term" value="P:positive regulation of ceramide biosynthetic process"/>
    <property type="evidence" value="ECO:0007669"/>
    <property type="project" value="TreeGrafter"/>
</dbReference>
<dbReference type="InterPro" id="IPR002110">
    <property type="entry name" value="Ankyrin_rpt"/>
</dbReference>
<dbReference type="Gene3D" id="3.40.1090.10">
    <property type="entry name" value="Cytosolic phospholipase A2 catalytic domain"/>
    <property type="match status" value="1"/>
</dbReference>
<proteinExistence type="predicted"/>
<dbReference type="GO" id="GO:0047499">
    <property type="term" value="F:calcium-independent phospholipase A2 activity"/>
    <property type="evidence" value="ECO:0007669"/>
    <property type="project" value="InterPro"/>
</dbReference>
<keyword evidence="11" id="KW-1185">Reference proteome</keyword>
<feature type="active site" description="Proton acceptor" evidence="8">
    <location>
        <position position="553"/>
    </location>
</feature>
<dbReference type="GO" id="GO:0016042">
    <property type="term" value="P:lipid catabolic process"/>
    <property type="evidence" value="ECO:0007669"/>
    <property type="project" value="UniProtKB-UniRule"/>
</dbReference>
<dbReference type="KEGG" id="aqu:105313690"/>